<feature type="transmembrane region" description="Helical" evidence="1">
    <location>
        <begin position="210"/>
        <end position="234"/>
    </location>
</feature>
<feature type="transmembrane region" description="Helical" evidence="1">
    <location>
        <begin position="240"/>
        <end position="266"/>
    </location>
</feature>
<keyword evidence="3" id="KW-1185">Reference proteome</keyword>
<accession>A0AAD4MM02</accession>
<sequence>MALISGSDTSPIYITSAILADIYSILIIVFAFTGALLFSRILFLYFFRRNTGLRVKTFTRSMITYMAITVIGAEIVALWRVCFIIYSMNRYGLFKLGYALEYAPKIKVVYDWFERGYFVSIGAMPLTVFFLALERCLAVQMPVKFNKNPLLKTRMFILNLVGSPGLSIIVYLISPVNVWPFKMTVGILNTLACGFLIWKMKKTKSTTSDVIVITTIVLELCLEFFPNLLVFVIGKFPLGALFLYTSLFPLATQCLNITICGIIYNVRFSAKKGTKVVPVSTQSTTNVHNLSLAQPISIVPHKTPFNTKKSTINANNITVRRATMPFHNTKF</sequence>
<protein>
    <submittedName>
        <fullName evidence="2">Uncharacterized protein</fullName>
    </submittedName>
</protein>
<dbReference type="Proteomes" id="UP001201812">
    <property type="component" value="Unassembled WGS sequence"/>
</dbReference>
<feature type="transmembrane region" description="Helical" evidence="1">
    <location>
        <begin position="63"/>
        <end position="86"/>
    </location>
</feature>
<proteinExistence type="predicted"/>
<keyword evidence="1" id="KW-1133">Transmembrane helix</keyword>
<evidence type="ECO:0000313" key="3">
    <source>
        <dbReference type="Proteomes" id="UP001201812"/>
    </source>
</evidence>
<gene>
    <name evidence="2" type="ORF">DdX_20104</name>
</gene>
<feature type="transmembrane region" description="Helical" evidence="1">
    <location>
        <begin position="155"/>
        <end position="173"/>
    </location>
</feature>
<reference evidence="2" key="1">
    <citation type="submission" date="2022-01" db="EMBL/GenBank/DDBJ databases">
        <title>Genome Sequence Resource for Two Populations of Ditylenchus destructor, the Migratory Endoparasitic Phytonematode.</title>
        <authorList>
            <person name="Zhang H."/>
            <person name="Lin R."/>
            <person name="Xie B."/>
        </authorList>
    </citation>
    <scope>NUCLEOTIDE SEQUENCE</scope>
    <source>
        <strain evidence="2">BazhouSP</strain>
    </source>
</reference>
<keyword evidence="1" id="KW-0472">Membrane</keyword>
<feature type="transmembrane region" description="Helical" evidence="1">
    <location>
        <begin position="12"/>
        <end position="43"/>
    </location>
</feature>
<keyword evidence="1" id="KW-0812">Transmembrane</keyword>
<dbReference type="EMBL" id="JAKKPZ010000507">
    <property type="protein sequence ID" value="KAI1694460.1"/>
    <property type="molecule type" value="Genomic_DNA"/>
</dbReference>
<organism evidence="2 3">
    <name type="scientific">Ditylenchus destructor</name>
    <dbReference type="NCBI Taxonomy" id="166010"/>
    <lineage>
        <taxon>Eukaryota</taxon>
        <taxon>Metazoa</taxon>
        <taxon>Ecdysozoa</taxon>
        <taxon>Nematoda</taxon>
        <taxon>Chromadorea</taxon>
        <taxon>Rhabditida</taxon>
        <taxon>Tylenchina</taxon>
        <taxon>Tylenchomorpha</taxon>
        <taxon>Sphaerularioidea</taxon>
        <taxon>Anguinidae</taxon>
        <taxon>Anguininae</taxon>
        <taxon>Ditylenchus</taxon>
    </lineage>
</organism>
<evidence type="ECO:0000313" key="2">
    <source>
        <dbReference type="EMBL" id="KAI1694460.1"/>
    </source>
</evidence>
<feature type="transmembrane region" description="Helical" evidence="1">
    <location>
        <begin position="179"/>
        <end position="198"/>
    </location>
</feature>
<feature type="transmembrane region" description="Helical" evidence="1">
    <location>
        <begin position="117"/>
        <end position="134"/>
    </location>
</feature>
<comment type="caution">
    <text evidence="2">The sequence shown here is derived from an EMBL/GenBank/DDBJ whole genome shotgun (WGS) entry which is preliminary data.</text>
</comment>
<evidence type="ECO:0000256" key="1">
    <source>
        <dbReference type="SAM" id="Phobius"/>
    </source>
</evidence>
<name>A0AAD4MM02_9BILA</name>
<dbReference type="AlphaFoldDB" id="A0AAD4MM02"/>